<proteinExistence type="predicted"/>
<gene>
    <name evidence="1" type="ORF">O6H91_14G020800</name>
</gene>
<name>A0ACC2BM65_DIPCM</name>
<evidence type="ECO:0000313" key="1">
    <source>
        <dbReference type="EMBL" id="KAJ7530825.1"/>
    </source>
</evidence>
<dbReference type="Proteomes" id="UP001162992">
    <property type="component" value="Chromosome 14"/>
</dbReference>
<accession>A0ACC2BM65</accession>
<keyword evidence="2" id="KW-1185">Reference proteome</keyword>
<comment type="caution">
    <text evidence="1">The sequence shown here is derived from an EMBL/GenBank/DDBJ whole genome shotgun (WGS) entry which is preliminary data.</text>
</comment>
<sequence>MYPGYAGYGKPQQGSASSPYVDPGAAPRWGAPVMGSPANPGAHPDNQQAAASTRLDPLQAYGTPVSYENSAGPYTKAYTFNGVPSSTASASNPIHSGVATFQPGGSYIRTDPVSVKGPMDSVLKNLGNWGKKAEVMAGNIWSHLKTGPSLTDTAWGKLNKGTKLLCEGGLENIFRTSFEVTTNEELRKSYACYLSTSTGPVAGTLFISTAKLAFCSDRPLPYSSSAGKQTWSYYKDDSAEVHLGDAVELLPQEYPQRCTHTASPLPLSDTDRRQGARGRLASVHSQSGSTHGFGSYRAHGGARCISFAGGNNPSINGDCCLGEFNAY</sequence>
<dbReference type="EMBL" id="CM055105">
    <property type="protein sequence ID" value="KAJ7530825.1"/>
    <property type="molecule type" value="Genomic_DNA"/>
</dbReference>
<reference evidence="2" key="1">
    <citation type="journal article" date="2024" name="Proc. Natl. Acad. Sci. U.S.A.">
        <title>Extraordinary preservation of gene collinearity over three hundred million years revealed in homosporous lycophytes.</title>
        <authorList>
            <person name="Li C."/>
            <person name="Wickell D."/>
            <person name="Kuo L.Y."/>
            <person name="Chen X."/>
            <person name="Nie B."/>
            <person name="Liao X."/>
            <person name="Peng D."/>
            <person name="Ji J."/>
            <person name="Jenkins J."/>
            <person name="Williams M."/>
            <person name="Shu S."/>
            <person name="Plott C."/>
            <person name="Barry K."/>
            <person name="Rajasekar S."/>
            <person name="Grimwood J."/>
            <person name="Han X."/>
            <person name="Sun S."/>
            <person name="Hou Z."/>
            <person name="He W."/>
            <person name="Dai G."/>
            <person name="Sun C."/>
            <person name="Schmutz J."/>
            <person name="Leebens-Mack J.H."/>
            <person name="Li F.W."/>
            <person name="Wang L."/>
        </authorList>
    </citation>
    <scope>NUCLEOTIDE SEQUENCE [LARGE SCALE GENOMIC DNA]</scope>
    <source>
        <strain evidence="2">cv. PW_Plant_1</strain>
    </source>
</reference>
<organism evidence="1 2">
    <name type="scientific">Diphasiastrum complanatum</name>
    <name type="common">Issler's clubmoss</name>
    <name type="synonym">Lycopodium complanatum</name>
    <dbReference type="NCBI Taxonomy" id="34168"/>
    <lineage>
        <taxon>Eukaryota</taxon>
        <taxon>Viridiplantae</taxon>
        <taxon>Streptophyta</taxon>
        <taxon>Embryophyta</taxon>
        <taxon>Tracheophyta</taxon>
        <taxon>Lycopodiopsida</taxon>
        <taxon>Lycopodiales</taxon>
        <taxon>Lycopodiaceae</taxon>
        <taxon>Lycopodioideae</taxon>
        <taxon>Diphasiastrum</taxon>
    </lineage>
</organism>
<protein>
    <submittedName>
        <fullName evidence="1">Uncharacterized protein</fullName>
    </submittedName>
</protein>
<evidence type="ECO:0000313" key="2">
    <source>
        <dbReference type="Proteomes" id="UP001162992"/>
    </source>
</evidence>